<dbReference type="AlphaFoldDB" id="C0EZ31"/>
<feature type="transmembrane region" description="Helical" evidence="1">
    <location>
        <begin position="36"/>
        <end position="54"/>
    </location>
</feature>
<dbReference type="Proteomes" id="UP000003174">
    <property type="component" value="Unassembled WGS sequence"/>
</dbReference>
<evidence type="ECO:0000313" key="2">
    <source>
        <dbReference type="EMBL" id="EEG35466.1"/>
    </source>
</evidence>
<sequence length="61" mass="7292">MYFFNMGKGCRWLYGASCITIYITTINGIYGCDWNYNLRILIFIFIFSLEYGRFSHIVEKN</sequence>
<keyword evidence="1" id="KW-0472">Membrane</keyword>
<reference evidence="2 3" key="2">
    <citation type="submission" date="2009-02" db="EMBL/GenBank/DDBJ databases">
        <title>Draft genome sequence of Eubacterium hallii (DSM 3353).</title>
        <authorList>
            <person name="Sudarsanam P."/>
            <person name="Ley R."/>
            <person name="Guruge J."/>
            <person name="Turnbaugh P.J."/>
            <person name="Mahowald M."/>
            <person name="Liep D."/>
            <person name="Gordon J."/>
        </authorList>
    </citation>
    <scope>NUCLEOTIDE SEQUENCE [LARGE SCALE GENOMIC DNA]</scope>
    <source>
        <strain evidence="2 3">DSM 3353</strain>
    </source>
</reference>
<gene>
    <name evidence="2" type="ORF">EUBHAL_02687</name>
</gene>
<evidence type="ECO:0000256" key="1">
    <source>
        <dbReference type="SAM" id="Phobius"/>
    </source>
</evidence>
<keyword evidence="1" id="KW-0812">Transmembrane</keyword>
<dbReference type="EMBL" id="ACEP01000119">
    <property type="protein sequence ID" value="EEG35466.1"/>
    <property type="molecule type" value="Genomic_DNA"/>
</dbReference>
<organism evidence="2 3">
    <name type="scientific">Anaerobutyricum hallii DSM 3353</name>
    <dbReference type="NCBI Taxonomy" id="411469"/>
    <lineage>
        <taxon>Bacteria</taxon>
        <taxon>Bacillati</taxon>
        <taxon>Bacillota</taxon>
        <taxon>Clostridia</taxon>
        <taxon>Lachnospirales</taxon>
        <taxon>Lachnospiraceae</taxon>
        <taxon>Anaerobutyricum</taxon>
    </lineage>
</organism>
<accession>C0EZ31</accession>
<comment type="caution">
    <text evidence="2">The sequence shown here is derived from an EMBL/GenBank/DDBJ whole genome shotgun (WGS) entry which is preliminary data.</text>
</comment>
<evidence type="ECO:0000313" key="3">
    <source>
        <dbReference type="Proteomes" id="UP000003174"/>
    </source>
</evidence>
<proteinExistence type="predicted"/>
<name>C0EZ31_9FIRM</name>
<protein>
    <submittedName>
        <fullName evidence="2">Uncharacterized protein</fullName>
    </submittedName>
</protein>
<reference evidence="2 3" key="1">
    <citation type="submission" date="2009-01" db="EMBL/GenBank/DDBJ databases">
        <authorList>
            <person name="Fulton L."/>
            <person name="Clifton S."/>
            <person name="Fulton B."/>
            <person name="Xu J."/>
            <person name="Minx P."/>
            <person name="Pepin K.H."/>
            <person name="Johnson M."/>
            <person name="Bhonagiri V."/>
            <person name="Nash W.E."/>
            <person name="Mardis E.R."/>
            <person name="Wilson R.K."/>
        </authorList>
    </citation>
    <scope>NUCLEOTIDE SEQUENCE [LARGE SCALE GENOMIC DNA]</scope>
    <source>
        <strain evidence="2 3">DSM 3353</strain>
    </source>
</reference>
<keyword evidence="1" id="KW-1133">Transmembrane helix</keyword>
<feature type="transmembrane region" description="Helical" evidence="1">
    <location>
        <begin position="12"/>
        <end position="30"/>
    </location>
</feature>